<evidence type="ECO:0000256" key="3">
    <source>
        <dbReference type="ARBA" id="ARBA00023163"/>
    </source>
</evidence>
<dbReference type="AlphaFoldDB" id="A0A967C2J5"/>
<dbReference type="SUPFAM" id="SSF48008">
    <property type="entry name" value="GntR ligand-binding domain-like"/>
    <property type="match status" value="1"/>
</dbReference>
<dbReference type="PANTHER" id="PTHR43537:SF5">
    <property type="entry name" value="UXU OPERON TRANSCRIPTIONAL REGULATOR"/>
    <property type="match status" value="1"/>
</dbReference>
<keyword evidence="2" id="KW-0238">DNA-binding</keyword>
<dbReference type="InterPro" id="IPR036388">
    <property type="entry name" value="WH-like_DNA-bd_sf"/>
</dbReference>
<dbReference type="Pfam" id="PF07729">
    <property type="entry name" value="FCD"/>
    <property type="match status" value="1"/>
</dbReference>
<dbReference type="Gene3D" id="1.10.10.10">
    <property type="entry name" value="Winged helix-like DNA-binding domain superfamily/Winged helix DNA-binding domain"/>
    <property type="match status" value="1"/>
</dbReference>
<evidence type="ECO:0000256" key="2">
    <source>
        <dbReference type="ARBA" id="ARBA00023125"/>
    </source>
</evidence>
<comment type="caution">
    <text evidence="5">The sequence shown here is derived from an EMBL/GenBank/DDBJ whole genome shotgun (WGS) entry which is preliminary data.</text>
</comment>
<name>A0A967C2J5_9PROT</name>
<dbReference type="Proteomes" id="UP000761264">
    <property type="component" value="Unassembled WGS sequence"/>
</dbReference>
<gene>
    <name evidence="5" type="ORF">HBA54_00775</name>
</gene>
<organism evidence="5 6">
    <name type="scientific">Pelagibius litoralis</name>
    <dbReference type="NCBI Taxonomy" id="374515"/>
    <lineage>
        <taxon>Bacteria</taxon>
        <taxon>Pseudomonadati</taxon>
        <taxon>Pseudomonadota</taxon>
        <taxon>Alphaproteobacteria</taxon>
        <taxon>Rhodospirillales</taxon>
        <taxon>Rhodovibrionaceae</taxon>
        <taxon>Pelagibius</taxon>
    </lineage>
</organism>
<dbReference type="GO" id="GO:0003700">
    <property type="term" value="F:DNA-binding transcription factor activity"/>
    <property type="evidence" value="ECO:0007669"/>
    <property type="project" value="InterPro"/>
</dbReference>
<dbReference type="InterPro" id="IPR008920">
    <property type="entry name" value="TF_FadR/GntR_C"/>
</dbReference>
<evidence type="ECO:0000256" key="1">
    <source>
        <dbReference type="ARBA" id="ARBA00023015"/>
    </source>
</evidence>
<dbReference type="InterPro" id="IPR011711">
    <property type="entry name" value="GntR_C"/>
</dbReference>
<dbReference type="Pfam" id="PF00392">
    <property type="entry name" value="GntR"/>
    <property type="match status" value="1"/>
</dbReference>
<feature type="domain" description="HTH gntR-type" evidence="4">
    <location>
        <begin position="18"/>
        <end position="85"/>
    </location>
</feature>
<dbReference type="SMART" id="SM00345">
    <property type="entry name" value="HTH_GNTR"/>
    <property type="match status" value="1"/>
</dbReference>
<keyword evidence="1" id="KW-0805">Transcription regulation</keyword>
<dbReference type="GO" id="GO:0003677">
    <property type="term" value="F:DNA binding"/>
    <property type="evidence" value="ECO:0007669"/>
    <property type="project" value="UniProtKB-KW"/>
</dbReference>
<dbReference type="SUPFAM" id="SSF46785">
    <property type="entry name" value="Winged helix' DNA-binding domain"/>
    <property type="match status" value="1"/>
</dbReference>
<evidence type="ECO:0000313" key="6">
    <source>
        <dbReference type="Proteomes" id="UP000761264"/>
    </source>
</evidence>
<protein>
    <submittedName>
        <fullName evidence="5">GntR family transcriptional regulator</fullName>
    </submittedName>
</protein>
<keyword evidence="3" id="KW-0804">Transcription</keyword>
<reference evidence="5" key="1">
    <citation type="submission" date="2020-03" db="EMBL/GenBank/DDBJ databases">
        <title>Genome of Pelagibius litoralis DSM 21314T.</title>
        <authorList>
            <person name="Wang G."/>
        </authorList>
    </citation>
    <scope>NUCLEOTIDE SEQUENCE</scope>
    <source>
        <strain evidence="5">DSM 21314</strain>
    </source>
</reference>
<dbReference type="CDD" id="cd07377">
    <property type="entry name" value="WHTH_GntR"/>
    <property type="match status" value="1"/>
</dbReference>
<dbReference type="Gene3D" id="1.20.120.530">
    <property type="entry name" value="GntR ligand-binding domain-like"/>
    <property type="match status" value="1"/>
</dbReference>
<accession>A0A967C2J5</accession>
<proteinExistence type="predicted"/>
<dbReference type="RefSeq" id="WP_167220404.1">
    <property type="nucleotide sequence ID" value="NZ_JAAQPH010000001.1"/>
</dbReference>
<dbReference type="InterPro" id="IPR000524">
    <property type="entry name" value="Tscrpt_reg_HTH_GntR"/>
</dbReference>
<dbReference type="PANTHER" id="PTHR43537">
    <property type="entry name" value="TRANSCRIPTIONAL REGULATOR, GNTR FAMILY"/>
    <property type="match status" value="1"/>
</dbReference>
<dbReference type="InterPro" id="IPR036390">
    <property type="entry name" value="WH_DNA-bd_sf"/>
</dbReference>
<sequence>MTEIAEILNDNAWALARERKGNVVYHAVKRAILLRAFKAGDALIEQQIAAAMGCSQGPVREALMRLEQDGLVARRGYQGTLVSDTSAPEAAKMAQIRIEIETTGIRMAIPAMTSRKLDEIGGLLEELEGAEDRLDSYAKSDLDRAFHLALFSASGMHALEPILTRCCLHMHRFTFGNEARAKGVAANDYQRGPSRDQHRAIFEAIAGGRSDEAADILRRHVEAVIAYWAPDLQTAMMDGP</sequence>
<dbReference type="SMART" id="SM00895">
    <property type="entry name" value="FCD"/>
    <property type="match status" value="1"/>
</dbReference>
<keyword evidence="6" id="KW-1185">Reference proteome</keyword>
<dbReference type="EMBL" id="JAAQPH010000001">
    <property type="protein sequence ID" value="NIA67120.1"/>
    <property type="molecule type" value="Genomic_DNA"/>
</dbReference>
<evidence type="ECO:0000259" key="4">
    <source>
        <dbReference type="PROSITE" id="PS50949"/>
    </source>
</evidence>
<evidence type="ECO:0000313" key="5">
    <source>
        <dbReference type="EMBL" id="NIA67120.1"/>
    </source>
</evidence>
<dbReference type="PROSITE" id="PS50949">
    <property type="entry name" value="HTH_GNTR"/>
    <property type="match status" value="1"/>
</dbReference>